<keyword evidence="5 7" id="KW-1133">Transmembrane helix</keyword>
<feature type="domain" description="ABC transmembrane type-1" evidence="8">
    <location>
        <begin position="64"/>
        <end position="276"/>
    </location>
</feature>
<evidence type="ECO:0000256" key="5">
    <source>
        <dbReference type="ARBA" id="ARBA00022989"/>
    </source>
</evidence>
<accession>A0A5B0E130</accession>
<keyword evidence="3" id="KW-1003">Cell membrane</keyword>
<feature type="transmembrane region" description="Helical" evidence="7">
    <location>
        <begin position="148"/>
        <end position="171"/>
    </location>
</feature>
<organism evidence="9 10">
    <name type="scientific">Aureimonas fodinaquatilis</name>
    <dbReference type="NCBI Taxonomy" id="2565783"/>
    <lineage>
        <taxon>Bacteria</taxon>
        <taxon>Pseudomonadati</taxon>
        <taxon>Pseudomonadota</taxon>
        <taxon>Alphaproteobacteria</taxon>
        <taxon>Hyphomicrobiales</taxon>
        <taxon>Aurantimonadaceae</taxon>
        <taxon>Aureimonas</taxon>
    </lineage>
</organism>
<evidence type="ECO:0000256" key="7">
    <source>
        <dbReference type="RuleBase" id="RU363032"/>
    </source>
</evidence>
<dbReference type="GO" id="GO:0055085">
    <property type="term" value="P:transmembrane transport"/>
    <property type="evidence" value="ECO:0007669"/>
    <property type="project" value="InterPro"/>
</dbReference>
<feature type="transmembrane region" description="Helical" evidence="7">
    <location>
        <begin position="102"/>
        <end position="121"/>
    </location>
</feature>
<reference evidence="9 10" key="1">
    <citation type="submission" date="2019-08" db="EMBL/GenBank/DDBJ databases">
        <title>Aureimonas fodiniaquatilis sp. nov., isolated from a coal mine wastewater.</title>
        <authorList>
            <person name="Kim W."/>
        </authorList>
    </citation>
    <scope>NUCLEOTIDE SEQUENCE [LARGE SCALE GENOMIC DNA]</scope>
    <source>
        <strain evidence="9 10">CAU 1482</strain>
    </source>
</reference>
<dbReference type="OrthoDB" id="7375219at2"/>
<keyword evidence="4 7" id="KW-0812">Transmembrane</keyword>
<feature type="transmembrane region" description="Helical" evidence="7">
    <location>
        <begin position="203"/>
        <end position="223"/>
    </location>
</feature>
<keyword evidence="2 7" id="KW-0813">Transport</keyword>
<dbReference type="PROSITE" id="PS50928">
    <property type="entry name" value="ABC_TM1"/>
    <property type="match status" value="1"/>
</dbReference>
<proteinExistence type="inferred from homology"/>
<dbReference type="Proteomes" id="UP000324738">
    <property type="component" value="Unassembled WGS sequence"/>
</dbReference>
<feature type="transmembrane region" description="Helical" evidence="7">
    <location>
        <begin position="255"/>
        <end position="277"/>
    </location>
</feature>
<dbReference type="Pfam" id="PF00528">
    <property type="entry name" value="BPD_transp_1"/>
    <property type="match status" value="1"/>
</dbReference>
<dbReference type="EMBL" id="VTWH01000002">
    <property type="protein sequence ID" value="KAA0971179.1"/>
    <property type="molecule type" value="Genomic_DNA"/>
</dbReference>
<evidence type="ECO:0000259" key="8">
    <source>
        <dbReference type="PROSITE" id="PS50928"/>
    </source>
</evidence>
<feature type="transmembrane region" description="Helical" evidence="7">
    <location>
        <begin position="63"/>
        <end position="90"/>
    </location>
</feature>
<dbReference type="GO" id="GO:0005886">
    <property type="term" value="C:plasma membrane"/>
    <property type="evidence" value="ECO:0007669"/>
    <property type="project" value="UniProtKB-SubCell"/>
</dbReference>
<dbReference type="PANTHER" id="PTHR43005">
    <property type="entry name" value="BLR7065 PROTEIN"/>
    <property type="match status" value="1"/>
</dbReference>
<dbReference type="CDD" id="cd06261">
    <property type="entry name" value="TM_PBP2"/>
    <property type="match status" value="1"/>
</dbReference>
<dbReference type="AlphaFoldDB" id="A0A5B0E130"/>
<evidence type="ECO:0000256" key="3">
    <source>
        <dbReference type="ARBA" id="ARBA00022475"/>
    </source>
</evidence>
<keyword evidence="10" id="KW-1185">Reference proteome</keyword>
<comment type="subcellular location">
    <subcellularLocation>
        <location evidence="1 7">Cell membrane</location>
        <topology evidence="1 7">Multi-pass membrane protein</topology>
    </subcellularLocation>
</comment>
<evidence type="ECO:0000313" key="9">
    <source>
        <dbReference type="EMBL" id="KAA0971179.1"/>
    </source>
</evidence>
<evidence type="ECO:0000256" key="2">
    <source>
        <dbReference type="ARBA" id="ARBA00022448"/>
    </source>
</evidence>
<evidence type="ECO:0000313" key="10">
    <source>
        <dbReference type="Proteomes" id="UP000324738"/>
    </source>
</evidence>
<dbReference type="SUPFAM" id="SSF161098">
    <property type="entry name" value="MetI-like"/>
    <property type="match status" value="1"/>
</dbReference>
<sequence length="286" mass="32027">MLGRLGQFLLISPVHLLLIAFIMVPALYVGWLSFHSATFGGTTEFVGFANYMTLLGDRNFWRAAINTVVIVNLIVYLELALGLAIALLFVRGVPMPRVMVAIVLLPYAVSEVVAIVMWRYIFDPSAGVVNLFLQGLGLPVVEWAINPVHALGLVVLISVWQNLPFTFILIYTARLGLPKDVYEAADLDGGTPWKIFRHVTVPLLLPAIMVAVMFRYIFAFRIFSEVWLLTEGGPARMTEVLAVYLYRNAFRYHDFGVASATGWVMVLLSFAIAAVYLRAMYRRMFA</sequence>
<keyword evidence="6 7" id="KW-0472">Membrane</keyword>
<feature type="transmembrane region" description="Helical" evidence="7">
    <location>
        <begin position="7"/>
        <end position="31"/>
    </location>
</feature>
<evidence type="ECO:0000256" key="1">
    <source>
        <dbReference type="ARBA" id="ARBA00004651"/>
    </source>
</evidence>
<name>A0A5B0E130_9HYPH</name>
<dbReference type="InterPro" id="IPR000515">
    <property type="entry name" value="MetI-like"/>
</dbReference>
<protein>
    <submittedName>
        <fullName evidence="9">Sugar ABC transporter permease</fullName>
    </submittedName>
</protein>
<dbReference type="PANTHER" id="PTHR43005:SF1">
    <property type="entry name" value="SPERMIDINE_PUTRESCINE TRANSPORT SYSTEM PERMEASE PROTEIN"/>
    <property type="match status" value="1"/>
</dbReference>
<dbReference type="InterPro" id="IPR035906">
    <property type="entry name" value="MetI-like_sf"/>
</dbReference>
<dbReference type="Gene3D" id="1.10.3720.10">
    <property type="entry name" value="MetI-like"/>
    <property type="match status" value="1"/>
</dbReference>
<gene>
    <name evidence="9" type="ORF">FPY71_12160</name>
</gene>
<evidence type="ECO:0000256" key="6">
    <source>
        <dbReference type="ARBA" id="ARBA00023136"/>
    </source>
</evidence>
<evidence type="ECO:0000256" key="4">
    <source>
        <dbReference type="ARBA" id="ARBA00022692"/>
    </source>
</evidence>
<comment type="similarity">
    <text evidence="7">Belongs to the binding-protein-dependent transport system permease family.</text>
</comment>
<comment type="caution">
    <text evidence="9">The sequence shown here is derived from an EMBL/GenBank/DDBJ whole genome shotgun (WGS) entry which is preliminary data.</text>
</comment>